<dbReference type="InterPro" id="IPR002491">
    <property type="entry name" value="ABC_transptr_periplasmic_BD"/>
</dbReference>
<feature type="coiled-coil region" evidence="2">
    <location>
        <begin position="129"/>
        <end position="156"/>
    </location>
</feature>
<name>A0A5S3Z551_9GAMM</name>
<dbReference type="RefSeq" id="WP_138548045.1">
    <property type="nucleotide sequence ID" value="NZ_PNCG01000009.1"/>
</dbReference>
<dbReference type="EMBL" id="PNCG01000009">
    <property type="protein sequence ID" value="TMP87348.1"/>
    <property type="molecule type" value="Genomic_DNA"/>
</dbReference>
<evidence type="ECO:0000313" key="6">
    <source>
        <dbReference type="Proteomes" id="UP000305874"/>
    </source>
</evidence>
<evidence type="ECO:0000256" key="1">
    <source>
        <dbReference type="ARBA" id="ARBA00022729"/>
    </source>
</evidence>
<feature type="domain" description="Fe/B12 periplasmic-binding" evidence="4">
    <location>
        <begin position="23"/>
        <end position="273"/>
    </location>
</feature>
<dbReference type="PANTHER" id="PTHR30535:SF34">
    <property type="entry name" value="MOLYBDATE-BINDING PROTEIN MOLA"/>
    <property type="match status" value="1"/>
</dbReference>
<evidence type="ECO:0000313" key="5">
    <source>
        <dbReference type="EMBL" id="TMP87348.1"/>
    </source>
</evidence>
<proteinExistence type="predicted"/>
<comment type="caution">
    <text evidence="5">The sequence shown here is derived from an EMBL/GenBank/DDBJ whole genome shotgun (WGS) entry which is preliminary data.</text>
</comment>
<dbReference type="Pfam" id="PF01497">
    <property type="entry name" value="Peripla_BP_2"/>
    <property type="match status" value="1"/>
</dbReference>
<dbReference type="PROSITE" id="PS50983">
    <property type="entry name" value="FE_B12_PBP"/>
    <property type="match status" value="1"/>
</dbReference>
<protein>
    <submittedName>
        <fullName evidence="5">Cobalamin-binding protein</fullName>
    </submittedName>
</protein>
<sequence length="285" mass="31698">MRILMLLLMLCASLNSYGHSEQRIIALAPHIVENLYAIGAGEHIVATVEHADYPQAAQDIPRIGGYYGIQIEKVLALQPTLVVVWQSGNKAKDIEALKRLGVPLLVSQVEGPLDIAKEIRAIGELTGHAIEAEQVAAQFEQRYQRLKEQYHSASQQRKKVFYQLWPKPMMTVNNNTLIGKAIELCGGDNVFADSRADYPQISVENVLLSAPDVIVMADEKGADNSAINWQQWTTIPAVKHNHINSINADLLHRYSLRLLDGIEQLCMVVNNSEQQAHSRQGDAVH</sequence>
<dbReference type="PANTHER" id="PTHR30535">
    <property type="entry name" value="VITAMIN B12-BINDING PROTEIN"/>
    <property type="match status" value="1"/>
</dbReference>
<feature type="chain" id="PRO_5024286894" evidence="3">
    <location>
        <begin position="19"/>
        <end position="285"/>
    </location>
</feature>
<accession>A0A5S3Z551</accession>
<feature type="signal peptide" evidence="3">
    <location>
        <begin position="1"/>
        <end position="18"/>
    </location>
</feature>
<dbReference type="AlphaFoldDB" id="A0A5S3Z551"/>
<dbReference type="Proteomes" id="UP000305874">
    <property type="component" value="Unassembled WGS sequence"/>
</dbReference>
<evidence type="ECO:0000256" key="3">
    <source>
        <dbReference type="SAM" id="SignalP"/>
    </source>
</evidence>
<keyword evidence="1 3" id="KW-0732">Signal</keyword>
<dbReference type="NCBIfam" id="NF038402">
    <property type="entry name" value="TroA_like"/>
    <property type="match status" value="1"/>
</dbReference>
<organism evidence="5 6">
    <name type="scientific">Pseudoalteromonas ruthenica</name>
    <dbReference type="NCBI Taxonomy" id="151081"/>
    <lineage>
        <taxon>Bacteria</taxon>
        <taxon>Pseudomonadati</taxon>
        <taxon>Pseudomonadota</taxon>
        <taxon>Gammaproteobacteria</taxon>
        <taxon>Alteromonadales</taxon>
        <taxon>Pseudoalteromonadaceae</taxon>
        <taxon>Pseudoalteromonas</taxon>
    </lineage>
</organism>
<evidence type="ECO:0000256" key="2">
    <source>
        <dbReference type="SAM" id="Coils"/>
    </source>
</evidence>
<reference evidence="5 6" key="1">
    <citation type="submission" date="2017-12" db="EMBL/GenBank/DDBJ databases">
        <authorList>
            <person name="Paulsen S."/>
            <person name="Gram L.K."/>
        </authorList>
    </citation>
    <scope>NUCLEOTIDE SEQUENCE [LARGE SCALE GENOMIC DNA]</scope>
    <source>
        <strain evidence="5 6">S2897</strain>
    </source>
</reference>
<evidence type="ECO:0000259" key="4">
    <source>
        <dbReference type="PROSITE" id="PS50983"/>
    </source>
</evidence>
<keyword evidence="2" id="KW-0175">Coiled coil</keyword>
<dbReference type="GO" id="GO:0071281">
    <property type="term" value="P:cellular response to iron ion"/>
    <property type="evidence" value="ECO:0007669"/>
    <property type="project" value="TreeGrafter"/>
</dbReference>
<reference evidence="6" key="2">
    <citation type="submission" date="2019-06" db="EMBL/GenBank/DDBJ databases">
        <title>Co-occurence of chitin degradation, pigmentation and bioactivity in marine Pseudoalteromonas.</title>
        <authorList>
            <person name="Sonnenschein E.C."/>
            <person name="Bech P.K."/>
        </authorList>
    </citation>
    <scope>NUCLEOTIDE SEQUENCE [LARGE SCALE GENOMIC DNA]</scope>
    <source>
        <strain evidence="6">S2897</strain>
    </source>
</reference>
<dbReference type="InterPro" id="IPR050902">
    <property type="entry name" value="ABC_Transporter_SBP"/>
</dbReference>
<dbReference type="InterPro" id="IPR054828">
    <property type="entry name" value="Vit_B12_bind_prot"/>
</dbReference>
<dbReference type="Gene3D" id="3.40.50.1980">
    <property type="entry name" value="Nitrogenase molybdenum iron protein domain"/>
    <property type="match status" value="2"/>
</dbReference>
<dbReference type="STRING" id="151081.TW72_11095"/>
<dbReference type="SUPFAM" id="SSF53807">
    <property type="entry name" value="Helical backbone' metal receptor"/>
    <property type="match status" value="1"/>
</dbReference>
<gene>
    <name evidence="5" type="ORF">CWC05_09685</name>
</gene>
<dbReference type="CDD" id="cd01144">
    <property type="entry name" value="BtuF"/>
    <property type="match status" value="1"/>
</dbReference>